<reference evidence="1" key="1">
    <citation type="submission" date="2020-05" db="EMBL/GenBank/DDBJ databases">
        <title>Large-scale comparative analyses of tick genomes elucidate their genetic diversity and vector capacities.</title>
        <authorList>
            <person name="Jia N."/>
            <person name="Wang J."/>
            <person name="Shi W."/>
            <person name="Du L."/>
            <person name="Sun Y."/>
            <person name="Zhan W."/>
            <person name="Jiang J."/>
            <person name="Wang Q."/>
            <person name="Zhang B."/>
            <person name="Ji P."/>
            <person name="Sakyi L.B."/>
            <person name="Cui X."/>
            <person name="Yuan T."/>
            <person name="Jiang B."/>
            <person name="Yang W."/>
            <person name="Lam T.T.-Y."/>
            <person name="Chang Q."/>
            <person name="Ding S."/>
            <person name="Wang X."/>
            <person name="Zhu J."/>
            <person name="Ruan X."/>
            <person name="Zhao L."/>
            <person name="Wei J."/>
            <person name="Que T."/>
            <person name="Du C."/>
            <person name="Cheng J."/>
            <person name="Dai P."/>
            <person name="Han X."/>
            <person name="Huang E."/>
            <person name="Gao Y."/>
            <person name="Liu J."/>
            <person name="Shao H."/>
            <person name="Ye R."/>
            <person name="Li L."/>
            <person name="Wei W."/>
            <person name="Wang X."/>
            <person name="Wang C."/>
            <person name="Yang T."/>
            <person name="Huo Q."/>
            <person name="Li W."/>
            <person name="Guo W."/>
            <person name="Chen H."/>
            <person name="Zhou L."/>
            <person name="Ni X."/>
            <person name="Tian J."/>
            <person name="Zhou Y."/>
            <person name="Sheng Y."/>
            <person name="Liu T."/>
            <person name="Pan Y."/>
            <person name="Xia L."/>
            <person name="Li J."/>
            <person name="Zhao F."/>
            <person name="Cao W."/>
        </authorList>
    </citation>
    <scope>NUCLEOTIDE SEQUENCE</scope>
    <source>
        <strain evidence="1">Hyas-2018</strain>
    </source>
</reference>
<protein>
    <submittedName>
        <fullName evidence="1">Uncharacterized protein</fullName>
    </submittedName>
</protein>
<dbReference type="EMBL" id="CM023481">
    <property type="protein sequence ID" value="KAH6947386.1"/>
    <property type="molecule type" value="Genomic_DNA"/>
</dbReference>
<evidence type="ECO:0000313" key="2">
    <source>
        <dbReference type="Proteomes" id="UP000821845"/>
    </source>
</evidence>
<evidence type="ECO:0000313" key="1">
    <source>
        <dbReference type="EMBL" id="KAH6947386.1"/>
    </source>
</evidence>
<keyword evidence="2" id="KW-1185">Reference proteome</keyword>
<accession>A0ACB7TJP3</accession>
<gene>
    <name evidence="1" type="ORF">HPB50_018541</name>
</gene>
<comment type="caution">
    <text evidence="1">The sequence shown here is derived from an EMBL/GenBank/DDBJ whole genome shotgun (WGS) entry which is preliminary data.</text>
</comment>
<dbReference type="Proteomes" id="UP000821845">
    <property type="component" value="Chromosome 1"/>
</dbReference>
<name>A0ACB7TJP3_HYAAI</name>
<organism evidence="1 2">
    <name type="scientific">Hyalomma asiaticum</name>
    <name type="common">Tick</name>
    <dbReference type="NCBI Taxonomy" id="266040"/>
    <lineage>
        <taxon>Eukaryota</taxon>
        <taxon>Metazoa</taxon>
        <taxon>Ecdysozoa</taxon>
        <taxon>Arthropoda</taxon>
        <taxon>Chelicerata</taxon>
        <taxon>Arachnida</taxon>
        <taxon>Acari</taxon>
        <taxon>Parasitiformes</taxon>
        <taxon>Ixodida</taxon>
        <taxon>Ixodoidea</taxon>
        <taxon>Ixodidae</taxon>
        <taxon>Hyalomminae</taxon>
        <taxon>Hyalomma</taxon>
    </lineage>
</organism>
<proteinExistence type="predicted"/>
<sequence>MGAKRNARQNVMVREKPMQEKRVTGAEVLAISPAATPNDLVLPSPPRGRALHSHSESAPATGIPNECASNLADTAFSIGLLYEWTRARPLLLSLFHVAPSPDAAPGSLRK</sequence>